<comment type="caution">
    <text evidence="2">The sequence shown here is derived from an EMBL/GenBank/DDBJ whole genome shotgun (WGS) entry which is preliminary data.</text>
</comment>
<evidence type="ECO:0000313" key="3">
    <source>
        <dbReference type="Proteomes" id="UP001201873"/>
    </source>
</evidence>
<evidence type="ECO:0000256" key="1">
    <source>
        <dbReference type="SAM" id="MobiDB-lite"/>
    </source>
</evidence>
<accession>A0ABT0K5H2</accession>
<keyword evidence="3" id="KW-1185">Reference proteome</keyword>
<dbReference type="EMBL" id="JALKFT010000062">
    <property type="protein sequence ID" value="MCK9879047.1"/>
    <property type="molecule type" value="Genomic_DNA"/>
</dbReference>
<proteinExistence type="predicted"/>
<protein>
    <submittedName>
        <fullName evidence="2">Uncharacterized protein</fullName>
    </submittedName>
</protein>
<organism evidence="2 3">
    <name type="scientific">Frankia umida</name>
    <dbReference type="NCBI Taxonomy" id="573489"/>
    <lineage>
        <taxon>Bacteria</taxon>
        <taxon>Bacillati</taxon>
        <taxon>Actinomycetota</taxon>
        <taxon>Actinomycetes</taxon>
        <taxon>Frankiales</taxon>
        <taxon>Frankiaceae</taxon>
        <taxon>Frankia</taxon>
    </lineage>
</organism>
<dbReference type="Proteomes" id="UP001201873">
    <property type="component" value="Unassembled WGS sequence"/>
</dbReference>
<evidence type="ECO:0000313" key="2">
    <source>
        <dbReference type="EMBL" id="MCK9879047.1"/>
    </source>
</evidence>
<feature type="region of interest" description="Disordered" evidence="1">
    <location>
        <begin position="31"/>
        <end position="66"/>
    </location>
</feature>
<name>A0ABT0K5H2_9ACTN</name>
<gene>
    <name evidence="2" type="ORF">MXD59_25365</name>
</gene>
<sequence length="147" mass="15583">MMKAALMAEVAAGITRDLRALIAADGDQVQGWEPIAEGPPDSDRVTRRRAYAPMDGSTPPPPPAGPWGSVALLDVGTTGDLLVITFRWSPTGQVFAHVSNLAEFLDDARLAAGIIQYQLQRLLLSTRWPEPVPALAVGTVTIVTGLA</sequence>
<reference evidence="2 3" key="1">
    <citation type="submission" date="2022-04" db="EMBL/GenBank/DDBJ databases">
        <title>Genome diversity in the genus Frankia.</title>
        <authorList>
            <person name="Carlos-Shanley C."/>
            <person name="Hahn D."/>
        </authorList>
    </citation>
    <scope>NUCLEOTIDE SEQUENCE [LARGE SCALE GENOMIC DNA]</scope>
    <source>
        <strain evidence="2 3">Ag45/Mut15</strain>
    </source>
</reference>